<dbReference type="EMBL" id="CP000089">
    <property type="protein sequence ID" value="AAZ47691.1"/>
    <property type="molecule type" value="Genomic_DNA"/>
</dbReference>
<proteinExistence type="inferred from homology"/>
<dbReference type="KEGG" id="dar:Daro_2961"/>
<dbReference type="PANTHER" id="PTHR11963:SF48">
    <property type="entry name" value="DIPEPTIDASE B, ISOFORM A"/>
    <property type="match status" value="1"/>
</dbReference>
<gene>
    <name evidence="7" type="ordered locus">Daro_2961</name>
</gene>
<dbReference type="PANTHER" id="PTHR11963">
    <property type="entry name" value="LEUCINE AMINOPEPTIDASE-RELATED"/>
    <property type="match status" value="1"/>
</dbReference>
<dbReference type="Gene3D" id="3.40.630.10">
    <property type="entry name" value="Zn peptidases"/>
    <property type="match status" value="1"/>
</dbReference>
<reference evidence="7" key="1">
    <citation type="submission" date="2005-08" db="EMBL/GenBank/DDBJ databases">
        <title>Complete sequence of Dechloromonas aromatica RCB.</title>
        <authorList>
            <person name="Salinero K.K."/>
            <person name="Copeland A."/>
            <person name="Lucas S."/>
            <person name="Lapidus A."/>
            <person name="Barry K."/>
            <person name="Detter J.C."/>
            <person name="Glavina T."/>
            <person name="Hammon N."/>
            <person name="Israni S."/>
            <person name="Pitluck S."/>
            <person name="Di Bartolo G."/>
            <person name="Trong S."/>
            <person name="Schmutz J."/>
            <person name="Larimer F."/>
            <person name="Land M."/>
            <person name="Ivanova N."/>
            <person name="Richardson P."/>
        </authorList>
    </citation>
    <scope>NUCLEOTIDE SEQUENCE</scope>
    <source>
        <strain evidence="7">RCB</strain>
    </source>
</reference>
<evidence type="ECO:0000256" key="2">
    <source>
        <dbReference type="ARBA" id="ARBA00022438"/>
    </source>
</evidence>
<evidence type="ECO:0000313" key="7">
    <source>
        <dbReference type="EMBL" id="AAZ47691.1"/>
    </source>
</evidence>
<dbReference type="eggNOG" id="COG0260">
    <property type="taxonomic scope" value="Bacteria"/>
</dbReference>
<evidence type="ECO:0000256" key="5">
    <source>
        <dbReference type="ARBA" id="ARBA00023211"/>
    </source>
</evidence>
<evidence type="ECO:0000256" key="1">
    <source>
        <dbReference type="ARBA" id="ARBA00009528"/>
    </source>
</evidence>
<keyword evidence="5" id="KW-0464">Manganese</keyword>
<dbReference type="InterPro" id="IPR011356">
    <property type="entry name" value="Leucine_aapep/pepB"/>
</dbReference>
<evidence type="ECO:0000259" key="6">
    <source>
        <dbReference type="Pfam" id="PF00883"/>
    </source>
</evidence>
<dbReference type="GO" id="GO:0005737">
    <property type="term" value="C:cytoplasm"/>
    <property type="evidence" value="ECO:0007669"/>
    <property type="project" value="InterPro"/>
</dbReference>
<evidence type="ECO:0000256" key="4">
    <source>
        <dbReference type="ARBA" id="ARBA00022801"/>
    </source>
</evidence>
<keyword evidence="3" id="KW-0645">Protease</keyword>
<dbReference type="GO" id="GO:0006508">
    <property type="term" value="P:proteolysis"/>
    <property type="evidence" value="ECO:0007669"/>
    <property type="project" value="UniProtKB-KW"/>
</dbReference>
<dbReference type="STRING" id="159087.Daro_2961"/>
<dbReference type="InterPro" id="IPR000819">
    <property type="entry name" value="Peptidase_M17_C"/>
</dbReference>
<organism evidence="7">
    <name type="scientific">Dechloromonas aromatica (strain RCB)</name>
    <dbReference type="NCBI Taxonomy" id="159087"/>
    <lineage>
        <taxon>Bacteria</taxon>
        <taxon>Pseudomonadati</taxon>
        <taxon>Pseudomonadota</taxon>
        <taxon>Betaproteobacteria</taxon>
        <taxon>Rhodocyclales</taxon>
        <taxon>Azonexaceae</taxon>
        <taxon>Dechloromonas</taxon>
    </lineage>
</organism>
<dbReference type="HOGENOM" id="CLU_013734_6_3_4"/>
<protein>
    <submittedName>
        <fullName evidence="7">Peptidase M17, leucyl aminopeptidase, C-terminal</fullName>
    </submittedName>
</protein>
<comment type="similarity">
    <text evidence="1">Belongs to the peptidase M17 family.</text>
</comment>
<accession>Q47BU0</accession>
<dbReference type="SUPFAM" id="SSF53187">
    <property type="entry name" value="Zn-dependent exopeptidases"/>
    <property type="match status" value="1"/>
</dbReference>
<dbReference type="Pfam" id="PF00883">
    <property type="entry name" value="Peptidase_M17"/>
    <property type="match status" value="1"/>
</dbReference>
<feature type="domain" description="Cytosol aminopeptidase" evidence="6">
    <location>
        <begin position="170"/>
        <end position="473"/>
    </location>
</feature>
<sequence length="490" mass="51859">MIATLKTFPALPETAAQAGMSHVLVLLPAMQEIPADCPGRASLMATLARRRLDTDELSDAPVSANSAEGGLRVWLRLDPAKSTFDNLSLLREGMAILLDEEPATVNVLICAPTATSGWMADLATYVGLANGTPLPNRKQEDAPRAMESLNIWGSDHASEHARSLADGNLLARSLTALPPNELTPSAYRARIAELANQHGWEMEVFDLPRLREMGAGAFASVAQGSEANDAAIVRLSLIPPNAKARVALVGKGICFDTGGHNLKSADSMIGMHEDMAGSAAVLGILLAASQQTQPLRIDAWLALASNDISPRASRQGDIVTALNGTTIEIVHTDAEGRMVLADTLALAGRSKPDLIIDFGTLTYTMINALGCRYSGIFASSDELGALAVRAGSASGERVCTFPMDADYEDALDSKVADICQCSLDDDAPDHIHAARFLKRFVGELPWLHMDLSAASCEDGLGAIATDQTGFGVAWGISFLTAWAKLESTAQ</sequence>
<keyword evidence="4" id="KW-0378">Hydrolase</keyword>
<dbReference type="GO" id="GO:0070006">
    <property type="term" value="F:metalloaminopeptidase activity"/>
    <property type="evidence" value="ECO:0007669"/>
    <property type="project" value="InterPro"/>
</dbReference>
<dbReference type="OrthoDB" id="9809354at2"/>
<evidence type="ECO:0000256" key="3">
    <source>
        <dbReference type="ARBA" id="ARBA00022670"/>
    </source>
</evidence>
<keyword evidence="2 7" id="KW-0031">Aminopeptidase</keyword>
<dbReference type="GO" id="GO:0030145">
    <property type="term" value="F:manganese ion binding"/>
    <property type="evidence" value="ECO:0007669"/>
    <property type="project" value="InterPro"/>
</dbReference>
<dbReference type="PRINTS" id="PR00481">
    <property type="entry name" value="LAMNOPPTDASE"/>
</dbReference>
<dbReference type="AlphaFoldDB" id="Q47BU0"/>
<dbReference type="CDD" id="cd00433">
    <property type="entry name" value="Peptidase_M17"/>
    <property type="match status" value="1"/>
</dbReference>
<name>Q47BU0_DECAR</name>